<evidence type="ECO:0000313" key="2">
    <source>
        <dbReference type="EMBL" id="KAF7676525.1"/>
    </source>
</evidence>
<reference evidence="2" key="2">
    <citation type="submission" date="2020-08" db="EMBL/GenBank/DDBJ databases">
        <title>Draft Genome Sequence of Cumin Blight Pathogen Alternaria burnsii.</title>
        <authorList>
            <person name="Feng Z."/>
        </authorList>
    </citation>
    <scope>NUCLEOTIDE SEQUENCE</scope>
    <source>
        <strain evidence="2">CBS107.38</strain>
    </source>
</reference>
<evidence type="ECO:0000313" key="3">
    <source>
        <dbReference type="Proteomes" id="UP000596902"/>
    </source>
</evidence>
<accession>A0A8H7B387</accession>
<gene>
    <name evidence="2" type="ORF">GT037_006030</name>
</gene>
<name>A0A8H7B387_9PLEO</name>
<dbReference type="PANTHER" id="PTHR24148:SF64">
    <property type="entry name" value="HETEROKARYON INCOMPATIBILITY DOMAIN-CONTAINING PROTEIN"/>
    <property type="match status" value="1"/>
</dbReference>
<dbReference type="RefSeq" id="XP_038786766.1">
    <property type="nucleotide sequence ID" value="XM_038931077.1"/>
</dbReference>
<dbReference type="Pfam" id="PF06985">
    <property type="entry name" value="HET"/>
    <property type="match status" value="1"/>
</dbReference>
<dbReference type="GeneID" id="62204255"/>
<feature type="domain" description="Heterokaryon incompatibility" evidence="1">
    <location>
        <begin position="52"/>
        <end position="150"/>
    </location>
</feature>
<dbReference type="EMBL" id="JAAABM010000007">
    <property type="protein sequence ID" value="KAF7676525.1"/>
    <property type="molecule type" value="Genomic_DNA"/>
</dbReference>
<dbReference type="PANTHER" id="PTHR24148">
    <property type="entry name" value="ANKYRIN REPEAT DOMAIN-CONTAINING PROTEIN 39 HOMOLOG-RELATED"/>
    <property type="match status" value="1"/>
</dbReference>
<protein>
    <recommendedName>
        <fullName evidence="1">Heterokaryon incompatibility domain-containing protein</fullName>
    </recommendedName>
</protein>
<sequence>MINTPSSKPYIYQQLLSNSKLIRVLDVDPAQTSTAAIVGRLRVVDLATSSRFTALSYVWSSSEPDQTIECNGMNVAVSANGHSALQHLRTSLGSYTIWIDALCINQADTKEKEHQVSLMGDIYSRATNVYVWLGEGDDSSDRVMEYMRTAGFLHYFAGCTNNKKGLSQLCLAALSGSMARYSLTRHPFPLRGKIPKRIRLTTLSKPSLPWHMDRSFRPYSCAPLERESELCNLKGCRKLIALQVDHSALDLSRNPPCCQPDRRLWEGTCPLGSLCNEPHLP</sequence>
<organism evidence="2 3">
    <name type="scientific">Alternaria burnsii</name>
    <dbReference type="NCBI Taxonomy" id="1187904"/>
    <lineage>
        <taxon>Eukaryota</taxon>
        <taxon>Fungi</taxon>
        <taxon>Dikarya</taxon>
        <taxon>Ascomycota</taxon>
        <taxon>Pezizomycotina</taxon>
        <taxon>Dothideomycetes</taxon>
        <taxon>Pleosporomycetidae</taxon>
        <taxon>Pleosporales</taxon>
        <taxon>Pleosporineae</taxon>
        <taxon>Pleosporaceae</taxon>
        <taxon>Alternaria</taxon>
        <taxon>Alternaria sect. Alternaria</taxon>
    </lineage>
</organism>
<dbReference type="AlphaFoldDB" id="A0A8H7B387"/>
<keyword evidence="3" id="KW-1185">Reference proteome</keyword>
<comment type="caution">
    <text evidence="2">The sequence shown here is derived from an EMBL/GenBank/DDBJ whole genome shotgun (WGS) entry which is preliminary data.</text>
</comment>
<proteinExistence type="predicted"/>
<evidence type="ECO:0000259" key="1">
    <source>
        <dbReference type="Pfam" id="PF06985"/>
    </source>
</evidence>
<reference evidence="2" key="1">
    <citation type="submission" date="2020-01" db="EMBL/GenBank/DDBJ databases">
        <authorList>
            <person name="Feng Z.H.Z."/>
        </authorList>
    </citation>
    <scope>NUCLEOTIDE SEQUENCE</scope>
    <source>
        <strain evidence="2">CBS107.38</strain>
    </source>
</reference>
<dbReference type="Proteomes" id="UP000596902">
    <property type="component" value="Unassembled WGS sequence"/>
</dbReference>
<dbReference type="InterPro" id="IPR052895">
    <property type="entry name" value="HetReg/Transcr_Mod"/>
</dbReference>
<dbReference type="InterPro" id="IPR010730">
    <property type="entry name" value="HET"/>
</dbReference>